<evidence type="ECO:0000313" key="3">
    <source>
        <dbReference type="Proteomes" id="UP000224336"/>
    </source>
</evidence>
<keyword evidence="1" id="KW-0472">Membrane</keyword>
<proteinExistence type="predicted"/>
<sequence length="96" mass="11107">MLGLTIKALLFVWPFLKRAIFGDRTIKEVLLENKHVTAMLILVVILLGTLFIVTSELKSVKASNWAVKAEMDRLKKMTPEKAEMLERRRRLNDLLK</sequence>
<name>A0A192Y7I1_9CAUD</name>
<evidence type="ECO:0000256" key="1">
    <source>
        <dbReference type="SAM" id="Phobius"/>
    </source>
</evidence>
<evidence type="ECO:0000313" key="2">
    <source>
        <dbReference type="EMBL" id="ANM44951.1"/>
    </source>
</evidence>
<gene>
    <name evidence="2" type="ORF">KTN4_193</name>
</gene>
<feature type="transmembrane region" description="Helical" evidence="1">
    <location>
        <begin position="35"/>
        <end position="53"/>
    </location>
</feature>
<keyword evidence="1" id="KW-0812">Transmembrane</keyword>
<protein>
    <submittedName>
        <fullName evidence="2">Uncharacterized protein</fullName>
    </submittedName>
</protein>
<keyword evidence="1" id="KW-1133">Transmembrane helix</keyword>
<reference evidence="2 3" key="1">
    <citation type="journal article" date="2016" name="Sci. Rep.">
        <title>A proposed integrated approach for the preclinical evaluation of phage therapy in Pseudomonas infections.</title>
        <authorList>
            <person name="Danis-Wlodarczyk K."/>
            <person name="Vandenheuvel D."/>
            <person name="Jang H.B."/>
            <person name="Briers Y."/>
            <person name="Olszak T."/>
            <person name="Arabski M."/>
            <person name="Wasik S."/>
            <person name="Drabik M."/>
            <person name="Higgins G."/>
            <person name="Tyrrell J."/>
            <person name="Harvey B.J."/>
            <person name="Noben J.P."/>
            <person name="Lavigne R."/>
            <person name="Drulis-Kawa Z."/>
        </authorList>
    </citation>
    <scope>NUCLEOTIDE SEQUENCE [LARGE SCALE GENOMIC DNA]</scope>
</reference>
<dbReference type="Proteomes" id="UP000224336">
    <property type="component" value="Segment"/>
</dbReference>
<accession>A0A192Y7I1</accession>
<organism evidence="2 3">
    <name type="scientific">Pseudomonas phage KTN4</name>
    <dbReference type="NCBI Taxonomy" id="1862701"/>
    <lineage>
        <taxon>Viruses</taxon>
        <taxon>Duplodnaviria</taxon>
        <taxon>Heunggongvirae</taxon>
        <taxon>Uroviricota</taxon>
        <taxon>Caudoviricetes</taxon>
        <taxon>Chimalliviridae</taxon>
        <taxon>Phikzvirus</taxon>
        <taxon>Phikzvirus phiKZ</taxon>
    </lineage>
</organism>
<dbReference type="EMBL" id="KU521356">
    <property type="protein sequence ID" value="ANM44951.1"/>
    <property type="molecule type" value="Genomic_DNA"/>
</dbReference>